<evidence type="ECO:0000313" key="6">
    <source>
        <dbReference type="Proteomes" id="UP000503349"/>
    </source>
</evidence>
<dbReference type="GO" id="GO:0005737">
    <property type="term" value="C:cytoplasm"/>
    <property type="evidence" value="ECO:0007669"/>
    <property type="project" value="TreeGrafter"/>
</dbReference>
<dbReference type="InterPro" id="IPR026271">
    <property type="entry name" value="PRAME"/>
</dbReference>
<evidence type="ECO:0000313" key="5">
    <source>
        <dbReference type="EMBL" id="KAF3707446.1"/>
    </source>
</evidence>
<comment type="similarity">
    <text evidence="1">Belongs to the PRAME family. LRRC14 subfamily.</text>
</comment>
<gene>
    <name evidence="5" type="ORF">EXN66_Car000619</name>
</gene>
<dbReference type="Gene3D" id="3.80.10.10">
    <property type="entry name" value="Ribonuclease Inhibitor"/>
    <property type="match status" value="1"/>
</dbReference>
<sequence length="527" mass="58681">MTSLRFLAAECFVKTGSSALANLSCVPFNLYPLLFKASYLHEQATLLHALVQTWPLSELNLQRLLGKTVDCQLDLTCCTCRLCLEAILTGLKDYVLSPPETYAKNLHIVDLRALKDIEHQACPCQSTLGRWARTKLLAQMCYEIMVAMQASDVSRSAFETSIDVRLNGFVTNRNYELVAQAFVLLRNCPLKLRFVSFRADSLTLKQLFYVLRLAKPESITKLEVVHNVPLEATHLEVLLSRVEFPKLQSLTLPAGALDVRRLGSDDVDLLATIGNLLAQLSSLTELYVGFSTLTGHLRRLLNPLNTPLQCLELANCSLNRVDMTYLSNSLHSEALIRLDISGHDIFSSFSNAFHKLLNRCSATLVSLAVEECNIEEGHMDAFTNALAGCQKLEELKLLGNPLTSAALRRLFSMLSAGFPKLRYIEAPVPRECYSEDVTYPLQDSVLLHYNKELFQEVRHQLTGILEGAGRGSVDVCTPLMGAYDPDINETSNELGVSMLQSFRSVIGNFIGTVTDVDNRRSQAQKEN</sequence>
<evidence type="ECO:0000256" key="2">
    <source>
        <dbReference type="ARBA" id="ARBA00022614"/>
    </source>
</evidence>
<protein>
    <recommendedName>
        <fullName evidence="4">Leucine-rich repeat-containing protein 14B</fullName>
    </recommendedName>
</protein>
<dbReference type="InterPro" id="IPR050694">
    <property type="entry name" value="LRRC14/PRAME"/>
</dbReference>
<dbReference type="GO" id="GO:0045892">
    <property type="term" value="P:negative regulation of DNA-templated transcription"/>
    <property type="evidence" value="ECO:0007669"/>
    <property type="project" value="InterPro"/>
</dbReference>
<evidence type="ECO:0000256" key="3">
    <source>
        <dbReference type="ARBA" id="ARBA00022737"/>
    </source>
</evidence>
<keyword evidence="3" id="KW-0677">Repeat</keyword>
<dbReference type="InterPro" id="IPR032675">
    <property type="entry name" value="LRR_dom_sf"/>
</dbReference>
<organism evidence="5 6">
    <name type="scientific">Channa argus</name>
    <name type="common">Northern snakehead</name>
    <name type="synonym">Ophicephalus argus</name>
    <dbReference type="NCBI Taxonomy" id="215402"/>
    <lineage>
        <taxon>Eukaryota</taxon>
        <taxon>Metazoa</taxon>
        <taxon>Chordata</taxon>
        <taxon>Craniata</taxon>
        <taxon>Vertebrata</taxon>
        <taxon>Euteleostomi</taxon>
        <taxon>Actinopterygii</taxon>
        <taxon>Neopterygii</taxon>
        <taxon>Teleostei</taxon>
        <taxon>Neoteleostei</taxon>
        <taxon>Acanthomorphata</taxon>
        <taxon>Anabantaria</taxon>
        <taxon>Anabantiformes</taxon>
        <taxon>Channoidei</taxon>
        <taxon>Channidae</taxon>
        <taxon>Channa</taxon>
    </lineage>
</organism>
<dbReference type="GO" id="GO:0045596">
    <property type="term" value="P:negative regulation of cell differentiation"/>
    <property type="evidence" value="ECO:0007669"/>
    <property type="project" value="InterPro"/>
</dbReference>
<evidence type="ECO:0000256" key="4">
    <source>
        <dbReference type="ARBA" id="ARBA00067566"/>
    </source>
</evidence>
<dbReference type="AlphaFoldDB" id="A0A6G1QZD2"/>
<dbReference type="PANTHER" id="PTHR14224">
    <property type="entry name" value="SIMILAR TO PREFERENTIALLY EXPRESSED ANTIGEN IN MELANOMA-LIKE 3"/>
    <property type="match status" value="1"/>
</dbReference>
<dbReference type="SUPFAM" id="SSF52047">
    <property type="entry name" value="RNI-like"/>
    <property type="match status" value="1"/>
</dbReference>
<dbReference type="Proteomes" id="UP000503349">
    <property type="component" value="Chromosome 1"/>
</dbReference>
<reference evidence="6" key="2">
    <citation type="submission" date="2019-02" db="EMBL/GenBank/DDBJ databases">
        <title>Opniocepnalus argus Var Kimnra genome.</title>
        <authorList>
            <person name="Zhou C."/>
            <person name="Xiao S."/>
        </authorList>
    </citation>
    <scope>NUCLEOTIDE SEQUENCE [LARGE SCALE GENOMIC DNA]</scope>
</reference>
<evidence type="ECO:0000256" key="1">
    <source>
        <dbReference type="ARBA" id="ARBA00009552"/>
    </source>
</evidence>
<dbReference type="OrthoDB" id="8875973at2759"/>
<proteinExistence type="inferred from homology"/>
<dbReference type="GO" id="GO:0043066">
    <property type="term" value="P:negative regulation of apoptotic process"/>
    <property type="evidence" value="ECO:0007669"/>
    <property type="project" value="InterPro"/>
</dbReference>
<accession>A0A6G1QZD2</accession>
<keyword evidence="2" id="KW-0433">Leucine-rich repeat</keyword>
<name>A0A6G1QZD2_CHAAH</name>
<keyword evidence="6" id="KW-1185">Reference proteome</keyword>
<dbReference type="EMBL" id="CM015712">
    <property type="protein sequence ID" value="KAF3707446.1"/>
    <property type="molecule type" value="Genomic_DNA"/>
</dbReference>
<dbReference type="FunFam" id="3.80.10.10:FF:000313">
    <property type="entry name" value="Leucine rich repeat containing 14B"/>
    <property type="match status" value="1"/>
</dbReference>
<reference evidence="5 6" key="1">
    <citation type="submission" date="2019-02" db="EMBL/GenBank/DDBJ databases">
        <title>Opniocepnalus argus genome.</title>
        <authorList>
            <person name="Zhou C."/>
            <person name="Xiao S."/>
        </authorList>
    </citation>
    <scope>NUCLEOTIDE SEQUENCE [LARGE SCALE GENOMIC DNA]</scope>
    <source>
        <strain evidence="5">OARG1902GOOAL</strain>
        <tissue evidence="5">Muscle</tissue>
    </source>
</reference>
<dbReference type="PANTHER" id="PTHR14224:SF27">
    <property type="entry name" value="LEUCINE-RICH REPEAT-CONTAINING PROTEIN 14B"/>
    <property type="match status" value="1"/>
</dbReference>
<dbReference type="GO" id="GO:0008284">
    <property type="term" value="P:positive regulation of cell population proliferation"/>
    <property type="evidence" value="ECO:0007669"/>
    <property type="project" value="InterPro"/>
</dbReference>
<dbReference type="PIRSF" id="PIRSF038286">
    <property type="entry name" value="PRAME"/>
    <property type="match status" value="1"/>
</dbReference>